<feature type="region of interest" description="Disordered" evidence="1">
    <location>
        <begin position="119"/>
        <end position="179"/>
    </location>
</feature>
<feature type="compositionally biased region" description="Low complexity" evidence="1">
    <location>
        <begin position="538"/>
        <end position="548"/>
    </location>
</feature>
<evidence type="ECO:0000256" key="1">
    <source>
        <dbReference type="SAM" id="MobiDB-lite"/>
    </source>
</evidence>
<evidence type="ECO:0000313" key="2">
    <source>
        <dbReference type="EMBL" id="KZP10051.1"/>
    </source>
</evidence>
<dbReference type="OrthoDB" id="3067694at2759"/>
<organism evidence="2 3">
    <name type="scientific">Athelia psychrophila</name>
    <dbReference type="NCBI Taxonomy" id="1759441"/>
    <lineage>
        <taxon>Eukaryota</taxon>
        <taxon>Fungi</taxon>
        <taxon>Dikarya</taxon>
        <taxon>Basidiomycota</taxon>
        <taxon>Agaricomycotina</taxon>
        <taxon>Agaricomycetes</taxon>
        <taxon>Agaricomycetidae</taxon>
        <taxon>Atheliales</taxon>
        <taxon>Atheliaceae</taxon>
        <taxon>Athelia</taxon>
    </lineage>
</organism>
<dbReference type="Proteomes" id="UP000076532">
    <property type="component" value="Unassembled WGS sequence"/>
</dbReference>
<name>A0A165YYI9_9AGAM</name>
<dbReference type="EMBL" id="KV417687">
    <property type="protein sequence ID" value="KZP10051.1"/>
    <property type="molecule type" value="Genomic_DNA"/>
</dbReference>
<sequence>MAKSSRSSARISTGGKAPRAVKPSPIVTAVYDPSTSDSALVDSDVSPPSKLVMFVRRRKQEALLTCYQVTRCAYIRCLTDGQATTRASRDSPWHQIVSGQQNTMVSSFLIGGNSRRLNTARIPPQVEEQAVQKRSRRDLDAGISDEESANEVGFQGAATSLLSPSDDKPNKKRSIEDKGSVKKIPNTVLFTDDEDGPITKDQQQDVGSDDIKDACELEQWEHIDVDEIEDGIRTRKGKQCYVSPSAVSSSSDVAVDAMEVQSQLYDVARKHLLQDMAATNPGDGTKCLYGETTFIRDGDDLSDDLYEPLPSTPVKKRAAGSVVQELEPSIFRTPDRKPKDVNKKLQTRSPLQVKEHHVYMEDLEPRGRRHIGQCEVSDDDNKSAIIRYENLPPLEGGRRFLSWSALQGPGNCVPDAWHEQVPGMSMSQFRQTIEFVQHAHIFNPSRIAPDAIGRNPVSGNAILTVAGHPNTPAIFVTTVMITSSNIRLTKDVFGEQRRVCTGIAHNFEFQRMEAMLLAALGEQSVNAQIAQDSITFSTSRTMSGSGSSPAKNPSRMFKQPAGSSSGGSVFAHPRPSLQGIQTVPLLDARRTRFNMGDNLTRLDTILPSFLQEVPEGSCTWIGYTVNKYSTAKGANINFNLMWAVILGTPD</sequence>
<protein>
    <submittedName>
        <fullName evidence="2">Uncharacterized protein</fullName>
    </submittedName>
</protein>
<feature type="compositionally biased region" description="Basic and acidic residues" evidence="1">
    <location>
        <begin position="165"/>
        <end position="179"/>
    </location>
</feature>
<feature type="region of interest" description="Disordered" evidence="1">
    <location>
        <begin position="1"/>
        <end position="25"/>
    </location>
</feature>
<feature type="region of interest" description="Disordered" evidence="1">
    <location>
        <begin position="538"/>
        <end position="569"/>
    </location>
</feature>
<proteinExistence type="predicted"/>
<dbReference type="AlphaFoldDB" id="A0A165YYI9"/>
<feature type="compositionally biased region" description="Polar residues" evidence="1">
    <location>
        <begin position="1"/>
        <end position="11"/>
    </location>
</feature>
<reference evidence="2 3" key="1">
    <citation type="journal article" date="2016" name="Mol. Biol. Evol.">
        <title>Comparative Genomics of Early-Diverging Mushroom-Forming Fungi Provides Insights into the Origins of Lignocellulose Decay Capabilities.</title>
        <authorList>
            <person name="Nagy L.G."/>
            <person name="Riley R."/>
            <person name="Tritt A."/>
            <person name="Adam C."/>
            <person name="Daum C."/>
            <person name="Floudas D."/>
            <person name="Sun H."/>
            <person name="Yadav J.S."/>
            <person name="Pangilinan J."/>
            <person name="Larsson K.H."/>
            <person name="Matsuura K."/>
            <person name="Barry K."/>
            <person name="Labutti K."/>
            <person name="Kuo R."/>
            <person name="Ohm R.A."/>
            <person name="Bhattacharya S.S."/>
            <person name="Shirouzu T."/>
            <person name="Yoshinaga Y."/>
            <person name="Martin F.M."/>
            <person name="Grigoriev I.V."/>
            <person name="Hibbett D.S."/>
        </authorList>
    </citation>
    <scope>NUCLEOTIDE SEQUENCE [LARGE SCALE GENOMIC DNA]</scope>
    <source>
        <strain evidence="2 3">CBS 109695</strain>
    </source>
</reference>
<evidence type="ECO:0000313" key="3">
    <source>
        <dbReference type="Proteomes" id="UP000076532"/>
    </source>
</evidence>
<dbReference type="STRING" id="436010.A0A165YYI9"/>
<gene>
    <name evidence="2" type="ORF">FIBSPDRAFT_963436</name>
</gene>
<keyword evidence="3" id="KW-1185">Reference proteome</keyword>
<accession>A0A165YYI9</accession>